<evidence type="ECO:0000313" key="3">
    <source>
        <dbReference type="EMBL" id="KAA8999672.1"/>
    </source>
</evidence>
<feature type="region of interest" description="Disordered" evidence="1">
    <location>
        <begin position="484"/>
        <end position="511"/>
    </location>
</feature>
<dbReference type="OrthoDB" id="9767366at2"/>
<keyword evidence="4" id="KW-1185">Reference proteome</keyword>
<accession>A0A5J5FZD3</accession>
<dbReference type="InterPro" id="IPR011059">
    <property type="entry name" value="Metal-dep_hydrolase_composite"/>
</dbReference>
<dbReference type="AlphaFoldDB" id="A0A5J5FZD3"/>
<evidence type="ECO:0000259" key="2">
    <source>
        <dbReference type="Pfam" id="PF07969"/>
    </source>
</evidence>
<dbReference type="EMBL" id="VYKK01000022">
    <property type="protein sequence ID" value="KAA8999672.1"/>
    <property type="molecule type" value="Genomic_DNA"/>
</dbReference>
<dbReference type="PANTHER" id="PTHR22642:SF2">
    <property type="entry name" value="PROTEIN LONG AFTER FAR-RED 3"/>
    <property type="match status" value="1"/>
</dbReference>
<gene>
    <name evidence="3" type="ORF">F4V43_15185</name>
</gene>
<dbReference type="SUPFAM" id="SSF51556">
    <property type="entry name" value="Metallo-dependent hydrolases"/>
    <property type="match status" value="1"/>
</dbReference>
<dbReference type="InterPro" id="IPR033932">
    <property type="entry name" value="YtcJ-like"/>
</dbReference>
<organism evidence="3 4">
    <name type="scientific">Paenibacillus spiritus</name>
    <dbReference type="NCBI Taxonomy" id="2496557"/>
    <lineage>
        <taxon>Bacteria</taxon>
        <taxon>Bacillati</taxon>
        <taxon>Bacillota</taxon>
        <taxon>Bacilli</taxon>
        <taxon>Bacillales</taxon>
        <taxon>Paenibacillaceae</taxon>
        <taxon>Paenibacillus</taxon>
    </lineage>
</organism>
<protein>
    <submittedName>
        <fullName evidence="3">Amidohydrolase</fullName>
    </submittedName>
</protein>
<dbReference type="SUPFAM" id="SSF51338">
    <property type="entry name" value="Composite domain of metallo-dependent hydrolases"/>
    <property type="match status" value="1"/>
</dbReference>
<dbReference type="GO" id="GO:0016810">
    <property type="term" value="F:hydrolase activity, acting on carbon-nitrogen (but not peptide) bonds"/>
    <property type="evidence" value="ECO:0007669"/>
    <property type="project" value="InterPro"/>
</dbReference>
<feature type="domain" description="Amidohydrolase 3" evidence="2">
    <location>
        <begin position="52"/>
        <end position="530"/>
    </location>
</feature>
<comment type="caution">
    <text evidence="3">The sequence shown here is derived from an EMBL/GenBank/DDBJ whole genome shotgun (WGS) entry which is preliminary data.</text>
</comment>
<sequence>MAGTLYANGRLYGYPDDGPGRLLSVYTEEGRIAAIGSAEELRLQLAGRSYGTVDWEGAAVLPGLVDAHMHLAMTGMKLDMLDFTGCASREQMLEAIRERAAVTPSGEWILGLNWNENDFAPAEAPHRLELDAVTDRHPVFLTRTCFHAYLGNSEAFRRAGVAADTPDPPSGSYGRDPDGSLNGWIYEDASRPFSAVQPKPDYAALKAAVRRGAEHALSLGLTGVHTEDLRLIGGAETMLRIHRELREEGLAFRTHQLMYHEYLPELAELGLRAGSGDEWLRIGAVKLFADGAIGGRTALLSAPYSDAPGTSGMAVHTPEELERIFAEARRIGFPVAVHAIGDGAADLTLTAMERVPLPQSCRLPDRFIHAQVLRRDLVVRMKNLPLIADIQPRFVASDFPWVLERVGPERTRWLYAWKSLLEAGVVCAGGSDAPIEPVSPFLGMHAAITRRKPGERHAGYVPEEKLTAGQALGLFTSGSAAAAGETAERGSLETGKRADFTVMDRPPGSDPDDLLAARVRMTVVNGTVAYKL</sequence>
<evidence type="ECO:0000313" key="4">
    <source>
        <dbReference type="Proteomes" id="UP000367750"/>
    </source>
</evidence>
<dbReference type="InterPro" id="IPR032466">
    <property type="entry name" value="Metal_Hydrolase"/>
</dbReference>
<dbReference type="InterPro" id="IPR013108">
    <property type="entry name" value="Amidohydro_3"/>
</dbReference>
<keyword evidence="3" id="KW-0378">Hydrolase</keyword>
<dbReference type="Proteomes" id="UP000367750">
    <property type="component" value="Unassembled WGS sequence"/>
</dbReference>
<reference evidence="3 4" key="1">
    <citation type="submission" date="2019-09" db="EMBL/GenBank/DDBJ databases">
        <title>Bacillus ochoae sp. nov., Paenibacillus whitsoniae sp. nov., Paenibacillus spiritus sp. nov. Isolated from the Mars Exploration Rover during spacecraft assembly.</title>
        <authorList>
            <person name="Seuylemezian A."/>
            <person name="Vaishampayan P."/>
        </authorList>
    </citation>
    <scope>NUCLEOTIDE SEQUENCE [LARGE SCALE GENOMIC DNA]</scope>
    <source>
        <strain evidence="3 4">MER_111</strain>
    </source>
</reference>
<evidence type="ECO:0000256" key="1">
    <source>
        <dbReference type="SAM" id="MobiDB-lite"/>
    </source>
</evidence>
<dbReference type="CDD" id="cd01300">
    <property type="entry name" value="YtcJ_like"/>
    <property type="match status" value="1"/>
</dbReference>
<dbReference type="Gene3D" id="2.30.40.10">
    <property type="entry name" value="Urease, subunit C, domain 1"/>
    <property type="match status" value="1"/>
</dbReference>
<dbReference type="RefSeq" id="WP_150459104.1">
    <property type="nucleotide sequence ID" value="NZ_VYKK01000022.1"/>
</dbReference>
<feature type="compositionally biased region" description="Basic and acidic residues" evidence="1">
    <location>
        <begin position="486"/>
        <end position="499"/>
    </location>
</feature>
<dbReference type="PANTHER" id="PTHR22642">
    <property type="entry name" value="IMIDAZOLONEPROPIONASE"/>
    <property type="match status" value="1"/>
</dbReference>
<dbReference type="Gene3D" id="3.10.310.70">
    <property type="match status" value="1"/>
</dbReference>
<dbReference type="Gene3D" id="3.20.20.140">
    <property type="entry name" value="Metal-dependent hydrolases"/>
    <property type="match status" value="1"/>
</dbReference>
<dbReference type="Pfam" id="PF07969">
    <property type="entry name" value="Amidohydro_3"/>
    <property type="match status" value="1"/>
</dbReference>
<proteinExistence type="predicted"/>
<name>A0A5J5FZD3_9BACL</name>